<evidence type="ECO:0000313" key="2">
    <source>
        <dbReference type="Proteomes" id="UP000193307"/>
    </source>
</evidence>
<keyword evidence="2" id="KW-1185">Reference proteome</keyword>
<proteinExistence type="predicted"/>
<sequence>MTDDNTLLATLRRPSLLIRAARFGLTDYNRTRDLKRIMGAAHGLTPTRVIDGLIEKEALFEETRKKGDATYSVARHIDVLIALMAEARLLPRGPQSV</sequence>
<accession>A0A1Y5SYY2</accession>
<dbReference type="Proteomes" id="UP000193307">
    <property type="component" value="Unassembled WGS sequence"/>
</dbReference>
<dbReference type="RefSeq" id="WP_085849486.1">
    <property type="nucleotide sequence ID" value="NZ_FNZV01000007.1"/>
</dbReference>
<name>A0A1Y5SYY2_9RHOB</name>
<dbReference type="OrthoDB" id="7875218at2"/>
<gene>
    <name evidence="1" type="ORF">PAM7971_02351</name>
</gene>
<protein>
    <submittedName>
        <fullName evidence="1">Uncharacterized protein</fullName>
    </submittedName>
</protein>
<dbReference type="STRING" id="658057.SAMN04488032_10730"/>
<dbReference type="Pfam" id="PF20083">
    <property type="entry name" value="DUF6477"/>
    <property type="match status" value="1"/>
</dbReference>
<dbReference type="InterPro" id="IPR045516">
    <property type="entry name" value="DUF6477"/>
</dbReference>
<reference evidence="1 2" key="1">
    <citation type="submission" date="2017-03" db="EMBL/GenBank/DDBJ databases">
        <authorList>
            <person name="Afonso C.L."/>
            <person name="Miller P.J."/>
            <person name="Scott M.A."/>
            <person name="Spackman E."/>
            <person name="Goraichik I."/>
            <person name="Dimitrov K.M."/>
            <person name="Suarez D.L."/>
            <person name="Swayne D.E."/>
        </authorList>
    </citation>
    <scope>NUCLEOTIDE SEQUENCE [LARGE SCALE GENOMIC DNA]</scope>
    <source>
        <strain evidence="1 2">CECT 7971</strain>
    </source>
</reference>
<dbReference type="EMBL" id="FWFW01000007">
    <property type="protein sequence ID" value="SLN48271.1"/>
    <property type="molecule type" value="Genomic_DNA"/>
</dbReference>
<evidence type="ECO:0000313" key="1">
    <source>
        <dbReference type="EMBL" id="SLN48271.1"/>
    </source>
</evidence>
<organism evidence="1 2">
    <name type="scientific">Pacificibacter marinus</name>
    <dbReference type="NCBI Taxonomy" id="658057"/>
    <lineage>
        <taxon>Bacteria</taxon>
        <taxon>Pseudomonadati</taxon>
        <taxon>Pseudomonadota</taxon>
        <taxon>Alphaproteobacteria</taxon>
        <taxon>Rhodobacterales</taxon>
        <taxon>Roseobacteraceae</taxon>
        <taxon>Pacificibacter</taxon>
    </lineage>
</organism>
<dbReference type="AlphaFoldDB" id="A0A1Y5SYY2"/>